<sequence>MAAGLLIVAVTMMIVLGIPVAVSMALGSVVFVLLNGTPSVVIMHQMVSGIDSFPLLAIPFFILAGNLMNSSAITDRIFDFASKLFAWARGGICYVNIVASVIFAGMSGAAVADAGGLGAIEIKAMRDRGYGDRVSVGLTAASSIIGPLIPPSLPMIIFGFVGDVSIGRLFVAGFIPGIVMALCLAAMVRWIAHKHDLPRDGDFAWSTVGTSFNKAFLSLLTPIIIVGGILGGIFTPTEAAIAAAAYALVLGVVVYRTLSFKDIWDVSRASAEMTASILFIVSAASLFAWIIKTERVAYDFSAALFGFTDNVIVILLLINLLLLIVGCFLDAIAAITILTPILLPVAVAAGVDPAQFGVIMVLNLMIGLLSPPLGIVLYVLSSVSGVSMRDTILGTLPFMIPLLATLFIVTFVPAVSLWLPNLLGF</sequence>
<name>A0A238K9Q6_9RHOB</name>
<dbReference type="Pfam" id="PF06808">
    <property type="entry name" value="DctM"/>
    <property type="match status" value="1"/>
</dbReference>
<dbReference type="PANTHER" id="PTHR33362">
    <property type="entry name" value="SIALIC ACID TRAP TRANSPORTER PERMEASE PROTEIN SIAT-RELATED"/>
    <property type="match status" value="1"/>
</dbReference>
<evidence type="ECO:0000256" key="3">
    <source>
        <dbReference type="ARBA" id="ARBA00022519"/>
    </source>
</evidence>
<gene>
    <name evidence="9" type="primary">siaT_6</name>
    <name evidence="9" type="ORF">OCA8868_02012</name>
</gene>
<organism evidence="9 10">
    <name type="scientific">Octadecabacter ascidiaceicola</name>
    <dbReference type="NCBI Taxonomy" id="1655543"/>
    <lineage>
        <taxon>Bacteria</taxon>
        <taxon>Pseudomonadati</taxon>
        <taxon>Pseudomonadota</taxon>
        <taxon>Alphaproteobacteria</taxon>
        <taxon>Rhodobacterales</taxon>
        <taxon>Roseobacteraceae</taxon>
        <taxon>Octadecabacter</taxon>
    </lineage>
</organism>
<dbReference type="GO" id="GO:0005886">
    <property type="term" value="C:plasma membrane"/>
    <property type="evidence" value="ECO:0007669"/>
    <property type="project" value="UniProtKB-SubCell"/>
</dbReference>
<evidence type="ECO:0000256" key="6">
    <source>
        <dbReference type="ARBA" id="ARBA00023136"/>
    </source>
</evidence>
<protein>
    <recommendedName>
        <fullName evidence="7">TRAP transporter large permease protein</fullName>
    </recommendedName>
</protein>
<feature type="domain" description="TRAP C4-dicarboxylate transport system permease DctM subunit" evidence="8">
    <location>
        <begin position="8"/>
        <end position="414"/>
    </location>
</feature>
<keyword evidence="5 7" id="KW-1133">Transmembrane helix</keyword>
<reference evidence="10" key="1">
    <citation type="submission" date="2017-05" db="EMBL/GenBank/DDBJ databases">
        <authorList>
            <person name="Rodrigo-Torres L."/>
            <person name="Arahal R. D."/>
            <person name="Lucena T."/>
        </authorList>
    </citation>
    <scope>NUCLEOTIDE SEQUENCE [LARGE SCALE GENOMIC DNA]</scope>
    <source>
        <strain evidence="10">CECT 8868</strain>
    </source>
</reference>
<keyword evidence="4 7" id="KW-0812">Transmembrane</keyword>
<feature type="transmembrane region" description="Helical" evidence="7">
    <location>
        <begin position="212"/>
        <end position="234"/>
    </location>
</feature>
<keyword evidence="7" id="KW-0813">Transport</keyword>
<evidence type="ECO:0000313" key="9">
    <source>
        <dbReference type="EMBL" id="SMX39553.1"/>
    </source>
</evidence>
<feature type="transmembrane region" description="Helical" evidence="7">
    <location>
        <begin position="392"/>
        <end position="419"/>
    </location>
</feature>
<keyword evidence="3 7" id="KW-0997">Cell inner membrane</keyword>
<evidence type="ECO:0000256" key="4">
    <source>
        <dbReference type="ARBA" id="ARBA00022692"/>
    </source>
</evidence>
<dbReference type="PANTHER" id="PTHR33362:SF3">
    <property type="entry name" value="SIALIC ACID TRAP TRANSPORTER PERMEASE PROTEIN SIAT"/>
    <property type="match status" value="1"/>
</dbReference>
<evidence type="ECO:0000256" key="7">
    <source>
        <dbReference type="RuleBase" id="RU369079"/>
    </source>
</evidence>
<dbReference type="NCBIfam" id="TIGR00786">
    <property type="entry name" value="dctM"/>
    <property type="match status" value="1"/>
</dbReference>
<dbReference type="InterPro" id="IPR010656">
    <property type="entry name" value="DctM"/>
</dbReference>
<keyword evidence="6 7" id="KW-0472">Membrane</keyword>
<feature type="transmembrane region" description="Helical" evidence="7">
    <location>
        <begin position="357"/>
        <end position="380"/>
    </location>
</feature>
<feature type="transmembrane region" description="Helical" evidence="7">
    <location>
        <begin position="46"/>
        <end position="64"/>
    </location>
</feature>
<proteinExistence type="inferred from homology"/>
<feature type="transmembrane region" description="Helical" evidence="7">
    <location>
        <begin position="6"/>
        <end position="34"/>
    </location>
</feature>
<dbReference type="OrthoDB" id="9790209at2"/>
<feature type="transmembrane region" description="Helical" evidence="7">
    <location>
        <begin position="270"/>
        <end position="291"/>
    </location>
</feature>
<feature type="transmembrane region" description="Helical" evidence="7">
    <location>
        <begin position="84"/>
        <end position="109"/>
    </location>
</feature>
<evidence type="ECO:0000256" key="5">
    <source>
        <dbReference type="ARBA" id="ARBA00022989"/>
    </source>
</evidence>
<evidence type="ECO:0000256" key="1">
    <source>
        <dbReference type="ARBA" id="ARBA00004429"/>
    </source>
</evidence>
<feature type="transmembrane region" description="Helical" evidence="7">
    <location>
        <begin position="169"/>
        <end position="192"/>
    </location>
</feature>
<dbReference type="PIRSF" id="PIRSF006066">
    <property type="entry name" value="HI0050"/>
    <property type="match status" value="1"/>
</dbReference>
<dbReference type="GO" id="GO:0022857">
    <property type="term" value="F:transmembrane transporter activity"/>
    <property type="evidence" value="ECO:0007669"/>
    <property type="project" value="UniProtKB-UniRule"/>
</dbReference>
<comment type="subunit">
    <text evidence="7">The complex comprises the extracytoplasmic solute receptor protein and the two transmembrane proteins.</text>
</comment>
<comment type="subcellular location">
    <subcellularLocation>
        <location evidence="1 7">Cell inner membrane</location>
        <topology evidence="1 7">Multi-pass membrane protein</topology>
    </subcellularLocation>
</comment>
<keyword evidence="2" id="KW-1003">Cell membrane</keyword>
<feature type="transmembrane region" description="Helical" evidence="7">
    <location>
        <begin position="240"/>
        <end position="258"/>
    </location>
</feature>
<feature type="transmembrane region" description="Helical" evidence="7">
    <location>
        <begin position="303"/>
        <end position="324"/>
    </location>
</feature>
<evidence type="ECO:0000313" key="10">
    <source>
        <dbReference type="Proteomes" id="UP000203464"/>
    </source>
</evidence>
<comment type="function">
    <text evidence="7">Part of the tripartite ATP-independent periplasmic (TRAP) transport system.</text>
</comment>
<dbReference type="AlphaFoldDB" id="A0A238K9Q6"/>
<dbReference type="InterPro" id="IPR004681">
    <property type="entry name" value="TRAP_DctM"/>
</dbReference>
<evidence type="ECO:0000256" key="2">
    <source>
        <dbReference type="ARBA" id="ARBA00022475"/>
    </source>
</evidence>
<dbReference type="EMBL" id="FXYD01000003">
    <property type="protein sequence ID" value="SMX39553.1"/>
    <property type="molecule type" value="Genomic_DNA"/>
</dbReference>
<keyword evidence="10" id="KW-1185">Reference proteome</keyword>
<accession>A0A238K9Q6</accession>
<dbReference type="RefSeq" id="WP_093996424.1">
    <property type="nucleotide sequence ID" value="NZ_FXYD01000003.1"/>
</dbReference>
<comment type="similarity">
    <text evidence="7">Belongs to the TRAP transporter large permease family.</text>
</comment>
<comment type="caution">
    <text evidence="7">Lacks conserved residue(s) required for the propagation of feature annotation.</text>
</comment>
<dbReference type="Proteomes" id="UP000203464">
    <property type="component" value="Unassembled WGS sequence"/>
</dbReference>
<evidence type="ECO:0000259" key="8">
    <source>
        <dbReference type="Pfam" id="PF06808"/>
    </source>
</evidence>